<evidence type="ECO:0000313" key="2">
    <source>
        <dbReference type="Proteomes" id="UP000482634"/>
    </source>
</evidence>
<name>A0A6B3P402_9PSED</name>
<proteinExistence type="predicted"/>
<dbReference type="RefSeq" id="WP_163950969.1">
    <property type="nucleotide sequence ID" value="NZ_JAAHBU010000521.1"/>
</dbReference>
<protein>
    <submittedName>
        <fullName evidence="1">DUF3077 domain-containing protein</fullName>
    </submittedName>
</protein>
<comment type="caution">
    <text evidence="1">The sequence shown here is derived from an EMBL/GenBank/DDBJ whole genome shotgun (WGS) entry which is preliminary data.</text>
</comment>
<dbReference type="Proteomes" id="UP000482634">
    <property type="component" value="Unassembled WGS sequence"/>
</dbReference>
<dbReference type="AlphaFoldDB" id="A0A6B3P402"/>
<dbReference type="Pfam" id="PF19619">
    <property type="entry name" value="DUF6124"/>
    <property type="match status" value="1"/>
</dbReference>
<organism evidence="1 2">
    <name type="scientific">Pseudomonas brassicae</name>
    <dbReference type="NCBI Taxonomy" id="2708063"/>
    <lineage>
        <taxon>Bacteria</taxon>
        <taxon>Pseudomonadati</taxon>
        <taxon>Pseudomonadota</taxon>
        <taxon>Gammaproteobacteria</taxon>
        <taxon>Pseudomonadales</taxon>
        <taxon>Pseudomonadaceae</taxon>
        <taxon>Pseudomonas</taxon>
    </lineage>
</organism>
<keyword evidence="2" id="KW-1185">Reference proteome</keyword>
<dbReference type="EMBL" id="JAAHBU010000521">
    <property type="protein sequence ID" value="NER66607.1"/>
    <property type="molecule type" value="Genomic_DNA"/>
</dbReference>
<gene>
    <name evidence="1" type="ORF">G3436_25550</name>
</gene>
<evidence type="ECO:0000313" key="1">
    <source>
        <dbReference type="EMBL" id="NER66607.1"/>
    </source>
</evidence>
<reference evidence="1 2" key="1">
    <citation type="submission" date="2020-02" db="EMBL/GenBank/DDBJ databases">
        <title>Broccoli isolated Pseudomonas sp.</title>
        <authorList>
            <person name="Fujikawa T."/>
            <person name="Sawada H."/>
        </authorList>
    </citation>
    <scope>NUCLEOTIDE SEQUENCE [LARGE SCALE GENOMIC DNA]</scope>
    <source>
        <strain evidence="1 2">MAFF212427</strain>
    </source>
</reference>
<accession>A0A6B3P402</accession>
<sequence>MTTPPFSELDSEAARRALDYYLNPTPAVANASDDSLVIARQDLSAQAAAEHAADLLRCAAATADESAGNLKGSQRDLALSVMHMINMARALLNRSLAEYNKLNEAAQAKAPG</sequence>